<proteinExistence type="predicted"/>
<dbReference type="AlphaFoldDB" id="A0A7G9B206"/>
<accession>A0A7G9B206</accession>
<evidence type="ECO:0000313" key="2">
    <source>
        <dbReference type="EMBL" id="QNL43587.1"/>
    </source>
</evidence>
<gene>
    <name evidence="2" type="ORF">H8790_08850</name>
</gene>
<evidence type="ECO:0008006" key="4">
    <source>
        <dbReference type="Google" id="ProtNLM"/>
    </source>
</evidence>
<reference evidence="2 3" key="1">
    <citation type="submission" date="2020-08" db="EMBL/GenBank/DDBJ databases">
        <authorList>
            <person name="Liu C."/>
            <person name="Sun Q."/>
        </authorList>
    </citation>
    <scope>NUCLEOTIDE SEQUENCE [LARGE SCALE GENOMIC DNA]</scope>
    <source>
        <strain evidence="2 3">NSJ-62</strain>
    </source>
</reference>
<evidence type="ECO:0000313" key="3">
    <source>
        <dbReference type="Proteomes" id="UP000515960"/>
    </source>
</evidence>
<organism evidence="2 3">
    <name type="scientific">Oscillibacter hominis</name>
    <dbReference type="NCBI Taxonomy" id="2763056"/>
    <lineage>
        <taxon>Bacteria</taxon>
        <taxon>Bacillati</taxon>
        <taxon>Bacillota</taxon>
        <taxon>Clostridia</taxon>
        <taxon>Eubacteriales</taxon>
        <taxon>Oscillospiraceae</taxon>
        <taxon>Oscillibacter</taxon>
    </lineage>
</organism>
<dbReference type="Proteomes" id="UP000515960">
    <property type="component" value="Chromosome"/>
</dbReference>
<feature type="transmembrane region" description="Helical" evidence="1">
    <location>
        <begin position="46"/>
        <end position="64"/>
    </location>
</feature>
<keyword evidence="1" id="KW-1133">Transmembrane helix</keyword>
<protein>
    <recommendedName>
        <fullName evidence="4">DUF3311 domain-containing protein</fullName>
    </recommendedName>
</protein>
<dbReference type="EMBL" id="CP060490">
    <property type="protein sequence ID" value="QNL43587.1"/>
    <property type="molecule type" value="Genomic_DNA"/>
</dbReference>
<dbReference type="KEGG" id="ohi:H8790_08850"/>
<keyword evidence="3" id="KW-1185">Reference proteome</keyword>
<dbReference type="RefSeq" id="WP_187332178.1">
    <property type="nucleotide sequence ID" value="NZ_CP060490.1"/>
</dbReference>
<sequence>MKSKRTCRWIYILIWLLAFAMVNYPIGAWASNKLTPFILGFPFSVFYFWAAYSLLILAGVLLAWKVMRD</sequence>
<evidence type="ECO:0000256" key="1">
    <source>
        <dbReference type="SAM" id="Phobius"/>
    </source>
</evidence>
<name>A0A7G9B206_9FIRM</name>
<feature type="transmembrane region" description="Helical" evidence="1">
    <location>
        <begin position="9"/>
        <end position="26"/>
    </location>
</feature>
<keyword evidence="1" id="KW-0812">Transmembrane</keyword>
<keyword evidence="1" id="KW-0472">Membrane</keyword>